<dbReference type="Pfam" id="PF06333">
    <property type="entry name" value="Med13_C"/>
    <property type="match status" value="1"/>
</dbReference>
<feature type="compositionally biased region" description="Polar residues" evidence="9">
    <location>
        <begin position="518"/>
        <end position="536"/>
    </location>
</feature>
<dbReference type="GO" id="GO:0003713">
    <property type="term" value="F:transcription coactivator activity"/>
    <property type="evidence" value="ECO:0007669"/>
    <property type="project" value="TreeGrafter"/>
</dbReference>
<dbReference type="GO" id="GO:0016592">
    <property type="term" value="C:mediator complex"/>
    <property type="evidence" value="ECO:0007669"/>
    <property type="project" value="InterPro"/>
</dbReference>
<keyword evidence="7 8" id="KW-0539">Nucleus</keyword>
<proteinExistence type="inferred from homology"/>
<evidence type="ECO:0000256" key="6">
    <source>
        <dbReference type="ARBA" id="ARBA00023163"/>
    </source>
</evidence>
<feature type="region of interest" description="Disordered" evidence="9">
    <location>
        <begin position="727"/>
        <end position="766"/>
    </location>
</feature>
<dbReference type="PANTHER" id="PTHR48249:SF4">
    <property type="entry name" value="MEDIATOR OF RNA POLYMERASE II TRANSCRIPTION SUBUNIT 13"/>
    <property type="match status" value="1"/>
</dbReference>
<comment type="subcellular location">
    <subcellularLocation>
        <location evidence="1 8">Nucleus</location>
    </subcellularLocation>
</comment>
<evidence type="ECO:0000259" key="11">
    <source>
        <dbReference type="Pfam" id="PF18296"/>
    </source>
</evidence>
<keyword evidence="6 8" id="KW-0804">Transcription</keyword>
<keyword evidence="3 8" id="KW-0678">Repressor</keyword>
<dbReference type="InterPro" id="IPR051139">
    <property type="entry name" value="Mediator_complx_sub13"/>
</dbReference>
<sequence>MSSCFVPNGASLEDCHSNLFCLADLTGIKWKRFVWQGSPSAPILFPVTEEDPILCSFSCCLKADVLSVWRRCQRQGRRELWLFWWGDDPNFSELIHPELAAEDDGLWESGLSYECRTLLFKAIHNLLERCLMNRGFVRIGKWFVKPYEKDEKPINKSEHLSCAFTFFLHGESNVCTSVEINQHQPVYHLTEEHLTMAQQASSPFQVILSPFGLNGTLTGQSFKMSDPPTKRLIEEWNQFYPISPRAKDCVSEDKTEDMDWEDDSLASVEVLVGGVRMVYPACLVLVPQSDIPVIAPVGSSHCTAVYTSGHQVPASLREPAMSLVTLTPPTSPEETPQVESFTAQKWIKIISSPDASSVDRTNHHGGKIPRQLSHQVVRRVWQECNINRAQNKRKYSATTNGTCEQELHEKTGVWEFVEPSKRSQCSCSRHKSVKQRTGSTPGLAQLPGQPLQTPTKHKAVGDKPEKGDKQQKRPQTPFHHRSLTCEETSIESEVTANQRLALRNQEGGRFTNIRSADVSSMQKAPQLHSGQPEQANSPPPPHLSPHPCEQSEESGEGMKNPSTPNSQHFYQPPPEPCLVGEKSGHEEPSGPEGLSQHFQHHMPSGVPTYLEQPEPTVYVGSAVNLEVDSSHTPWRFFNLPRKKDCELPAFLLPGDKLRDDASSSMESLVSVTEVMSTSKHPLKISDERVQMYRARRNQFLSAAITDGDHEPEVDPYAFEEGDVKFTFSKKDKSGEREPGKKHKGEDGGAGLPDDAQKGGAHNRVAPTSLFHETDLVVSIKDLDNLFNSDEDDQSLVSRRPVNGADEKFGSKECKPSLDPVSCISSADLHQMFPTPPSLEQHIMGYSPMNMCNKDYGSMETTPGMTTLDCLSSLGGHFKIEVEESFCSPKPSEIKDYSFVYKPELCQAFVGCSMFAPLKTLPSQCLPPIKLPDDCVYRPSWTMGREMPVMTFINKDSNIPSVGSLMEQEYTPQTHTPFMSNSAPPSNSGAGILPSPATPRFSGPTPKTPRTPRTPRGPPSVQGSMKYENFDLYSPASTPSTCRPLNSVEPATVPSIPEAHSLYVTLILSESVMNLFKDCNFDSCCICAQETCTCGFSAIVNRRYGNDSGLFLEDELDIIGRGSDASREAEKRFEELRLSSVEGSGMAKGERVPDELVSLVQELCTNPFSPISILEDNIVTRGLTRTSYQRVEEKDCRGDCYMALERGRQFMDNMSGGKVDEALVKGTCLHHWARQNVVDVNSLCSQDVLRVLMSLQPVLQDAIQKKRTVRSWGVQGPLTWQQFHKMAGRGSYGTDESPEPLPIPTFLVGYEYDFIVLSPFCLPYWEKLLLDPFGSQRDIGYLVVCPDNEALLTGAKSFFRDLTAVYESCRLGQHRPISKGYVDGIVVVGGTTAKNHSDQPVSDWFLKGASSSSDAFIKLKLYAQVCRHDLAPYLASQSLDGFLLTQLSAASSGQAASTQQSSSSSNSASQQGSNNNSSNNNNSASGNSSASSNTQNSSGQSGSGIASIKPSSYPPFGSMGTQVQGSGSQSGQLGQQSGAQNTGPSGDSSSSQTQASTEPPESTLEREKVGIPTDGESHGITYPPAIVVYIVDPFSYEEVDNGAGAVPGHSSIWTLGLLRCYLEMLEFLPPHIRNAVSVQIVPCQYLLQPVRNKDRHMYAQHLKSLAFNVFAQCRRPLPTSTHVKSLTGFGPGLAIDTALKSSERPECTRLYTPPFILAPVKDKQTELGETFGEASQKYNVLFVGYCLSHDQRWLLATCTDLYGELLETCIINIDVPNRARRKKGSVRRLGLQKLWDWCLGLVQMTSVPWRVVIGRLGRIGHGELKDWRSFIIMPDSVSTGSVFGRSTTLNMQTSQLSTPQDTSCTHILVFPTSASVQLANTNYTNIDPNLDILNATNDAIGIFDLIEQETELVDPDIIISPTTSPVHSPGGSHYHHGGDGSKGQNTDRMESHEEVPFLLQQPLALGYFVSTAKAGPLPDWFWSACPQAQNQCPLFLKASLHLHVSSVQSDELLHSKHTHPLDSNQTSDVLRFVLEQYNALSWLTCDPATQDRRSCLPIHFVVLNQMYNFIMNML</sequence>
<feature type="region of interest" description="Disordered" evidence="9">
    <location>
        <begin position="973"/>
        <end position="1024"/>
    </location>
</feature>
<evidence type="ECO:0000256" key="3">
    <source>
        <dbReference type="ARBA" id="ARBA00022491"/>
    </source>
</evidence>
<evidence type="ECO:0000256" key="5">
    <source>
        <dbReference type="ARBA" id="ARBA00023159"/>
    </source>
</evidence>
<dbReference type="GO" id="GO:0045944">
    <property type="term" value="P:positive regulation of transcription by RNA polymerase II"/>
    <property type="evidence" value="ECO:0007669"/>
    <property type="project" value="TreeGrafter"/>
</dbReference>
<feature type="compositionally biased region" description="Basic and acidic residues" evidence="9">
    <location>
        <begin position="459"/>
        <end position="471"/>
    </location>
</feature>
<feature type="compositionally biased region" description="Basic and acidic residues" evidence="9">
    <location>
        <begin position="728"/>
        <end position="746"/>
    </location>
</feature>
<gene>
    <name evidence="12" type="ORF">WMY93_007742</name>
</gene>
<feature type="region of interest" description="Disordered" evidence="9">
    <location>
        <begin position="1454"/>
        <end position="1576"/>
    </location>
</feature>
<organism evidence="12 13">
    <name type="scientific">Mugilogobius chulae</name>
    <name type="common">yellowstripe goby</name>
    <dbReference type="NCBI Taxonomy" id="88201"/>
    <lineage>
        <taxon>Eukaryota</taxon>
        <taxon>Metazoa</taxon>
        <taxon>Chordata</taxon>
        <taxon>Craniata</taxon>
        <taxon>Vertebrata</taxon>
        <taxon>Euteleostomi</taxon>
        <taxon>Actinopterygii</taxon>
        <taxon>Neopterygii</taxon>
        <taxon>Teleostei</taxon>
        <taxon>Neoteleostei</taxon>
        <taxon>Acanthomorphata</taxon>
        <taxon>Gobiaria</taxon>
        <taxon>Gobiiformes</taxon>
        <taxon>Gobioidei</taxon>
        <taxon>Gobiidae</taxon>
        <taxon>Gobionellinae</taxon>
        <taxon>Mugilogobius</taxon>
    </lineage>
</organism>
<evidence type="ECO:0000256" key="8">
    <source>
        <dbReference type="RuleBase" id="RU364134"/>
    </source>
</evidence>
<dbReference type="Pfam" id="PF18296">
    <property type="entry name" value="MID_MedPIWI"/>
    <property type="match status" value="1"/>
</dbReference>
<feature type="compositionally biased region" description="Polar residues" evidence="9">
    <location>
        <begin position="973"/>
        <end position="988"/>
    </location>
</feature>
<feature type="region of interest" description="Disordered" evidence="9">
    <location>
        <begin position="1919"/>
        <end position="1949"/>
    </location>
</feature>
<dbReference type="InterPro" id="IPR041285">
    <property type="entry name" value="MID_MedPIWI"/>
</dbReference>
<feature type="domain" description="Mediator complex subunit Med13 C-terminal" evidence="10">
    <location>
        <begin position="1828"/>
        <end position="2062"/>
    </location>
</feature>
<comment type="function">
    <text evidence="8">Component of the Mediator complex, a coactivator involved in regulated transcription of nearly all RNA polymerase II-dependent genes. Mediator functions as a bridge to convey information from gene-specific regulatory proteins to the basal RNA polymerase II transcription machinery. Mediator is recruited to promoters by direct interactions with regulatory proteins and serves as a scaffold for the assembly of a functional preinitiation complex with RNA polymerase II and the general transcription factors.</text>
</comment>
<evidence type="ECO:0000256" key="7">
    <source>
        <dbReference type="ARBA" id="ARBA00023242"/>
    </source>
</evidence>
<protein>
    <recommendedName>
        <fullName evidence="8">Mediator of RNA polymerase II transcription subunit 13</fullName>
    </recommendedName>
</protein>
<feature type="domain" description="MID" evidence="11">
    <location>
        <begin position="1336"/>
        <end position="1674"/>
    </location>
</feature>
<reference evidence="13" key="1">
    <citation type="submission" date="2024-04" db="EMBL/GenBank/DDBJ databases">
        <title>Salinicola lusitanus LLJ914,a marine bacterium isolated from the Okinawa Trough.</title>
        <authorList>
            <person name="Li J."/>
        </authorList>
    </citation>
    <scope>NUCLEOTIDE SEQUENCE [LARGE SCALE GENOMIC DNA]</scope>
</reference>
<dbReference type="InterPro" id="IPR009401">
    <property type="entry name" value="Med13_C"/>
</dbReference>
<accession>A0AAW0PQ96</accession>
<feature type="compositionally biased region" description="Low complexity" evidence="9">
    <location>
        <begin position="1454"/>
        <end position="1503"/>
    </location>
</feature>
<feature type="region of interest" description="Disordered" evidence="9">
    <location>
        <begin position="426"/>
        <end position="492"/>
    </location>
</feature>
<keyword evidence="13" id="KW-1185">Reference proteome</keyword>
<evidence type="ECO:0000256" key="1">
    <source>
        <dbReference type="ARBA" id="ARBA00004123"/>
    </source>
</evidence>
<dbReference type="Proteomes" id="UP001460270">
    <property type="component" value="Unassembled WGS sequence"/>
</dbReference>
<comment type="subunit">
    <text evidence="8">Component of the Mediator complex.</text>
</comment>
<comment type="caution">
    <text evidence="12">The sequence shown here is derived from an EMBL/GenBank/DDBJ whole genome shotgun (WGS) entry which is preliminary data.</text>
</comment>
<keyword evidence="5 8" id="KW-0010">Activator</keyword>
<feature type="compositionally biased region" description="Polar residues" evidence="9">
    <location>
        <begin position="560"/>
        <end position="569"/>
    </location>
</feature>
<evidence type="ECO:0000313" key="13">
    <source>
        <dbReference type="Proteomes" id="UP001460270"/>
    </source>
</evidence>
<evidence type="ECO:0000313" key="12">
    <source>
        <dbReference type="EMBL" id="KAK7925432.1"/>
    </source>
</evidence>
<dbReference type="PANTHER" id="PTHR48249">
    <property type="entry name" value="MEDIATOR OF RNA POLYMERASE II TRANSCRIPTION SUBUNIT 13"/>
    <property type="match status" value="1"/>
</dbReference>
<evidence type="ECO:0000256" key="4">
    <source>
        <dbReference type="ARBA" id="ARBA00023015"/>
    </source>
</evidence>
<evidence type="ECO:0000259" key="10">
    <source>
        <dbReference type="Pfam" id="PF06333"/>
    </source>
</evidence>
<feature type="compositionally biased region" description="Low complexity" evidence="9">
    <location>
        <begin position="1516"/>
        <end position="1559"/>
    </location>
</feature>
<evidence type="ECO:0000256" key="2">
    <source>
        <dbReference type="ARBA" id="ARBA00009354"/>
    </source>
</evidence>
<keyword evidence="4 8" id="KW-0805">Transcription regulation</keyword>
<evidence type="ECO:0000256" key="9">
    <source>
        <dbReference type="SAM" id="MobiDB-lite"/>
    </source>
</evidence>
<comment type="similarity">
    <text evidence="2 8">Belongs to the Mediator complex subunit 13 family.</text>
</comment>
<name>A0AAW0PQ96_9GOBI</name>
<dbReference type="EMBL" id="JBBPFD010000005">
    <property type="protein sequence ID" value="KAK7925432.1"/>
    <property type="molecule type" value="Genomic_DNA"/>
</dbReference>
<feature type="region of interest" description="Disordered" evidence="9">
    <location>
        <begin position="518"/>
        <end position="612"/>
    </location>
</feature>